<evidence type="ECO:0000313" key="2">
    <source>
        <dbReference type="EMBL" id="KAL2786440.1"/>
    </source>
</evidence>
<dbReference type="InterPro" id="IPR036188">
    <property type="entry name" value="FAD/NAD-bd_sf"/>
</dbReference>
<proteinExistence type="predicted"/>
<gene>
    <name evidence="2" type="ORF">BJX66DRAFT_346787</name>
</gene>
<keyword evidence="3" id="KW-1185">Reference proteome</keyword>
<evidence type="ECO:0008006" key="4">
    <source>
        <dbReference type="Google" id="ProtNLM"/>
    </source>
</evidence>
<keyword evidence="1" id="KW-0732">Signal</keyword>
<evidence type="ECO:0000313" key="3">
    <source>
        <dbReference type="Proteomes" id="UP001610563"/>
    </source>
</evidence>
<dbReference type="EMBL" id="JBFTWV010000117">
    <property type="protein sequence ID" value="KAL2786440.1"/>
    <property type="molecule type" value="Genomic_DNA"/>
</dbReference>
<dbReference type="Gene3D" id="1.10.405.20">
    <property type="match status" value="1"/>
</dbReference>
<sequence>MGLKSLVLLLPSLAVPSTCSSCKSSRPFLLAFAVSFSALPGFSFCSERNAYSPLEAMNRYLYLLLCSHIVLTTSTELPVCIVGAGASGLSAAHALEALGRHTVIFDAKDTVGGNAQNYYENDQAFYLGPLLIGNSSHPETMKIVESVDVPVTTYTPESSWIFNWTTGETWTAPETPQTPPPEFLEELQRYTENVSDELTVSTTEWFTEQKFPLLHATIMPSLIAWGYGDVDELPIFYPLSIFTPAALMGTRLRVDFHEVFQRWSRQLSRSEIHPGSKVDCIDRSEETITLYYTSSQNQNTPLQQSCSDLILAFPPTLSSLEAAGLSLSAEEHTVFSAVRTTNYFSAAVRLDTPHLSFFQITTETPYSSPEIAGQPVSVEGQYNNSDISLLYALASHSQSVEGVADVTLQTLSRINGDPTDDDAITTPVTPTDIKAFRHHPYYFPHFEADALRGGLYDLFNDLQGANRTYFTSGLNRVEHVEYVVVAAREVVQRYFST</sequence>
<dbReference type="Proteomes" id="UP001610563">
    <property type="component" value="Unassembled WGS sequence"/>
</dbReference>
<organism evidence="2 3">
    <name type="scientific">Aspergillus keveii</name>
    <dbReference type="NCBI Taxonomy" id="714993"/>
    <lineage>
        <taxon>Eukaryota</taxon>
        <taxon>Fungi</taxon>
        <taxon>Dikarya</taxon>
        <taxon>Ascomycota</taxon>
        <taxon>Pezizomycotina</taxon>
        <taxon>Eurotiomycetes</taxon>
        <taxon>Eurotiomycetidae</taxon>
        <taxon>Eurotiales</taxon>
        <taxon>Aspergillaceae</taxon>
        <taxon>Aspergillus</taxon>
        <taxon>Aspergillus subgen. Nidulantes</taxon>
    </lineage>
</organism>
<accession>A0ABR4FT51</accession>
<feature type="signal peptide" evidence="1">
    <location>
        <begin position="1"/>
        <end position="21"/>
    </location>
</feature>
<dbReference type="SUPFAM" id="SSF51905">
    <property type="entry name" value="FAD/NAD(P)-binding domain"/>
    <property type="match status" value="1"/>
</dbReference>
<dbReference type="Pfam" id="PF13450">
    <property type="entry name" value="NAD_binding_8"/>
    <property type="match status" value="1"/>
</dbReference>
<protein>
    <recommendedName>
        <fullName evidence="4">Amine oxidase domain-containing protein</fullName>
    </recommendedName>
</protein>
<dbReference type="Gene3D" id="3.50.50.60">
    <property type="entry name" value="FAD/NAD(P)-binding domain"/>
    <property type="match status" value="1"/>
</dbReference>
<feature type="chain" id="PRO_5045798367" description="Amine oxidase domain-containing protein" evidence="1">
    <location>
        <begin position="22"/>
        <end position="497"/>
    </location>
</feature>
<evidence type="ECO:0000256" key="1">
    <source>
        <dbReference type="SAM" id="SignalP"/>
    </source>
</evidence>
<name>A0ABR4FT51_9EURO</name>
<comment type="caution">
    <text evidence="2">The sequence shown here is derived from an EMBL/GenBank/DDBJ whole genome shotgun (WGS) entry which is preliminary data.</text>
</comment>
<dbReference type="Gene3D" id="3.30.70.1990">
    <property type="match status" value="1"/>
</dbReference>
<reference evidence="2 3" key="1">
    <citation type="submission" date="2024-07" db="EMBL/GenBank/DDBJ databases">
        <title>Section-level genome sequencing and comparative genomics of Aspergillus sections Usti and Cavernicolus.</title>
        <authorList>
            <consortium name="Lawrence Berkeley National Laboratory"/>
            <person name="Nybo J.L."/>
            <person name="Vesth T.C."/>
            <person name="Theobald S."/>
            <person name="Frisvad J.C."/>
            <person name="Larsen T.O."/>
            <person name="Kjaerboelling I."/>
            <person name="Rothschild-Mancinelli K."/>
            <person name="Lyhne E.K."/>
            <person name="Kogle M.E."/>
            <person name="Barry K."/>
            <person name="Clum A."/>
            <person name="Na H."/>
            <person name="Ledsgaard L."/>
            <person name="Lin J."/>
            <person name="Lipzen A."/>
            <person name="Kuo A."/>
            <person name="Riley R."/>
            <person name="Mondo S."/>
            <person name="Labutti K."/>
            <person name="Haridas S."/>
            <person name="Pangalinan J."/>
            <person name="Salamov A.A."/>
            <person name="Simmons B.A."/>
            <person name="Magnuson J.K."/>
            <person name="Chen J."/>
            <person name="Drula E."/>
            <person name="Henrissat B."/>
            <person name="Wiebenga A."/>
            <person name="Lubbers R.J."/>
            <person name="Gomes A.C."/>
            <person name="Makela M.R."/>
            <person name="Stajich J."/>
            <person name="Grigoriev I.V."/>
            <person name="Mortensen U.H."/>
            <person name="De Vries R.P."/>
            <person name="Baker S.E."/>
            <person name="Andersen M.R."/>
        </authorList>
    </citation>
    <scope>NUCLEOTIDE SEQUENCE [LARGE SCALE GENOMIC DNA]</scope>
    <source>
        <strain evidence="2 3">CBS 209.92</strain>
    </source>
</reference>